<comment type="subcellular location">
    <subcellularLocation>
        <location evidence="1">Nucleus</location>
    </subcellularLocation>
</comment>
<feature type="region of interest" description="Disordered" evidence="7">
    <location>
        <begin position="1067"/>
        <end position="1101"/>
    </location>
</feature>
<comment type="similarity">
    <text evidence="2">Belongs to the SNU66/SART1 family.</text>
</comment>
<evidence type="ECO:0000256" key="1">
    <source>
        <dbReference type="ARBA" id="ARBA00004123"/>
    </source>
</evidence>
<evidence type="ECO:0000256" key="7">
    <source>
        <dbReference type="SAM" id="MobiDB-lite"/>
    </source>
</evidence>
<keyword evidence="4" id="KW-0508">mRNA splicing</keyword>
<feature type="compositionally biased region" description="Low complexity" evidence="7">
    <location>
        <begin position="593"/>
        <end position="608"/>
    </location>
</feature>
<feature type="compositionally biased region" description="Basic and acidic residues" evidence="7">
    <location>
        <begin position="547"/>
        <end position="590"/>
    </location>
</feature>
<evidence type="ECO:0000256" key="2">
    <source>
        <dbReference type="ARBA" id="ARBA00006076"/>
    </source>
</evidence>
<feature type="coiled-coil region" evidence="6">
    <location>
        <begin position="360"/>
        <end position="430"/>
    </location>
</feature>
<dbReference type="EMBL" id="JWIN03000075">
    <property type="protein sequence ID" value="KAB1251583.1"/>
    <property type="molecule type" value="Genomic_DNA"/>
</dbReference>
<evidence type="ECO:0000313" key="8">
    <source>
        <dbReference type="EMBL" id="KAB1251583.1"/>
    </source>
</evidence>
<evidence type="ECO:0000256" key="5">
    <source>
        <dbReference type="ARBA" id="ARBA00023242"/>
    </source>
</evidence>
<feature type="region of interest" description="Disordered" evidence="7">
    <location>
        <begin position="46"/>
        <end position="154"/>
    </location>
</feature>
<feature type="compositionally biased region" description="Polar residues" evidence="7">
    <location>
        <begin position="1"/>
        <end position="12"/>
    </location>
</feature>
<organism evidence="8 9">
    <name type="scientific">Camelus dromedarius</name>
    <name type="common">Dromedary</name>
    <name type="synonym">Arabian camel</name>
    <dbReference type="NCBI Taxonomy" id="9838"/>
    <lineage>
        <taxon>Eukaryota</taxon>
        <taxon>Metazoa</taxon>
        <taxon>Chordata</taxon>
        <taxon>Craniata</taxon>
        <taxon>Vertebrata</taxon>
        <taxon>Euteleostomi</taxon>
        <taxon>Mammalia</taxon>
        <taxon>Eutheria</taxon>
        <taxon>Laurasiatheria</taxon>
        <taxon>Artiodactyla</taxon>
        <taxon>Tylopoda</taxon>
        <taxon>Camelidae</taxon>
        <taxon>Camelus</taxon>
    </lineage>
</organism>
<dbReference type="Pfam" id="PF03343">
    <property type="entry name" value="SART-1"/>
    <property type="match status" value="1"/>
</dbReference>
<feature type="compositionally biased region" description="Basic and acidic residues" evidence="7">
    <location>
        <begin position="492"/>
        <end position="502"/>
    </location>
</feature>
<comment type="caution">
    <text evidence="8">The sequence shown here is derived from an EMBL/GenBank/DDBJ whole genome shotgun (WGS) entry which is preliminary data.</text>
</comment>
<feature type="compositionally biased region" description="Low complexity" evidence="7">
    <location>
        <begin position="503"/>
        <end position="515"/>
    </location>
</feature>
<sequence>MGQDTNMLNTHQPLVRTTLGRPGEDTRLQAPGTAVGLLKLLSSIQQAEQDSLGSSDGAIQGQQQRSRSAGETAKKDRRLRGRNKKGQGSAEAEDLLPSPPRKPSFPFQWAWESATMDGRAPLQPGSTSAPGHQALPVPPAVQQHKSRPKSTANLPEAHGFCWKTEVPNLERRQFSVCSCIPIPPGKGKSQVLEPPGECGRQPPGKRSGSGLGSEEATEPEAPGTEESEEGEPRAPHRQRAASRRKGRNSSEMASDESELQCEGSSSSSNNLQGPQRRKSRAKELERPWDLEKLQRQLQQELDCGTEKQPWEALRAVVQGSGRSRKAQALRGDETFLFANFPNRTFHKRQEATRSLLWAWERQQQEERQQAELRRAREQQVQQQVARCLAVYAPRGSRGPGAAQRKLEELRRQERQRFAEYQAELQGIRHRVQARPYLFQQAMQVNARLTVTRRFSQVLSALGLDEKQLLAQAGKGETEGTPKKLRWAARSSNSEKHRGEKEAAGTTAAASTGGTTEQLPRHREHKKHKHRSGGGSSSGGERRKRSRERGGERGGGRRGTEAEARSGTHGRERSQTEPSERRVKREKRDDGYEAAASSKTSSGDASSLSIEETNKLRAKLGLKPLEVNAVKKEAGTKEEPVTADVINPMALRQREELREKLAAAKEKRLLNQKLGKIKTLGEDDPWLDDTAAWIERSRQLQKEKDLAEKRAKLLEEMDQEFGVSTLVEEEFGHRRQDLYSARDLQGLTVEHAIDSFREGETVILTLKDKGVLQEEEDVLVNVNLLDKERAEKNVELRKKKPDYLPYAEDESVDDLAQAGRAQKPRSILSKYDEELEGERPHSFRLEQGGTADGLRERELEEIRAKLRLQAQSLSTAGPRLASEYLTPEEMVTFKKTKRRVKKIRKKEKEVVVRADDLLPLGDQTQDGDFGSRLRGRGRRRVPEADEEAQEEEEKEPVPQPPQSDDTRVENMDISDEEEGGAPQSGSPEVLEEDEAELELQKQLEKGRRLRQLQQLRDSGEKVVEIVKRLESRQRGWEEEEDPERKGAIVFNATSEFCRTLGEIPTYGLAGNREEQEELMDFERDEERSANGGSESDGEENIGWSTFSASSTTILDEEPIVNRGLAAALLLCQNKGLLETTVQKVARVKAPNKSLPSAVYCIEDKMAIDDKYSRREEYRGFTQDFKEKDGYKPDVKIEYVDETGRKLTPKEAFRQLSHRFHGKGSGKMKTERRMKKLDEEALLKKMSSSDTPLGTVALLQEKQKAQKTPYIVLSGSGKSMNANTITK</sequence>
<dbReference type="InterPro" id="IPR045347">
    <property type="entry name" value="HIND"/>
</dbReference>
<feature type="region of interest" description="Disordered" evidence="7">
    <location>
        <begin position="816"/>
        <end position="853"/>
    </location>
</feature>
<gene>
    <name evidence="8" type="ORF">Cadr_000030325</name>
</gene>
<feature type="compositionally biased region" description="Basic residues" evidence="7">
    <location>
        <begin position="521"/>
        <end position="531"/>
    </location>
</feature>
<feature type="compositionally biased region" description="Acidic residues" evidence="7">
    <location>
        <begin position="943"/>
        <end position="953"/>
    </location>
</feature>
<dbReference type="PANTHER" id="PTHR14152">
    <property type="entry name" value="SQUAMOUS CELL CARCINOMA ANTIGEN RECOGNISED BY CYTOTOXIC T LYMPHOCYTES"/>
    <property type="match status" value="1"/>
</dbReference>
<proteinExistence type="inferred from homology"/>
<dbReference type="GO" id="GO:0045292">
    <property type="term" value="P:mRNA cis splicing, via spliceosome"/>
    <property type="evidence" value="ECO:0007669"/>
    <property type="project" value="TreeGrafter"/>
</dbReference>
<feature type="compositionally biased region" description="Polar residues" evidence="7">
    <location>
        <begin position="60"/>
        <end position="69"/>
    </location>
</feature>
<dbReference type="InterPro" id="IPR005011">
    <property type="entry name" value="SNU66/SART1"/>
</dbReference>
<keyword evidence="5" id="KW-0539">Nucleus</keyword>
<dbReference type="STRING" id="9838.ENSCDRP00005025774"/>
<evidence type="ECO:0000256" key="6">
    <source>
        <dbReference type="SAM" id="Coils"/>
    </source>
</evidence>
<accession>A0A5N4BY83</accession>
<feature type="compositionally biased region" description="Basic residues" evidence="7">
    <location>
        <begin position="235"/>
        <end position="247"/>
    </location>
</feature>
<reference evidence="8 9" key="1">
    <citation type="journal article" date="2019" name="Mol. Ecol. Resour.">
        <title>Improving Illumina assemblies with Hi-C and long reads: an example with the North African dromedary.</title>
        <authorList>
            <person name="Elbers J.P."/>
            <person name="Rogers M.F."/>
            <person name="Perelman P.L."/>
            <person name="Proskuryakova A.A."/>
            <person name="Serdyukova N.A."/>
            <person name="Johnson W.E."/>
            <person name="Horin P."/>
            <person name="Corander J."/>
            <person name="Murphy D."/>
            <person name="Burger P.A."/>
        </authorList>
    </citation>
    <scope>NUCLEOTIDE SEQUENCE [LARGE SCALE GENOMIC DNA]</scope>
    <source>
        <strain evidence="8">Drom800</strain>
        <tissue evidence="8">Blood</tissue>
    </source>
</reference>
<feature type="region of interest" description="Disordered" evidence="7">
    <location>
        <begin position="183"/>
        <end position="284"/>
    </location>
</feature>
<keyword evidence="6" id="KW-0175">Coiled coil</keyword>
<feature type="region of interest" description="Disordered" evidence="7">
    <location>
        <begin position="911"/>
        <end position="1019"/>
    </location>
</feature>
<dbReference type="Pfam" id="PF19252">
    <property type="entry name" value="HIND"/>
    <property type="match status" value="1"/>
</dbReference>
<feature type="compositionally biased region" description="Low complexity" evidence="7">
    <location>
        <begin position="260"/>
        <end position="273"/>
    </location>
</feature>
<dbReference type="GO" id="GO:0000481">
    <property type="term" value="P:maturation of 5S rRNA"/>
    <property type="evidence" value="ECO:0007669"/>
    <property type="project" value="TreeGrafter"/>
</dbReference>
<keyword evidence="3" id="KW-0507">mRNA processing</keyword>
<dbReference type="GO" id="GO:0046540">
    <property type="term" value="C:U4/U6 x U5 tri-snRNP complex"/>
    <property type="evidence" value="ECO:0007669"/>
    <property type="project" value="InterPro"/>
</dbReference>
<feature type="region of interest" description="Disordered" evidence="7">
    <location>
        <begin position="1"/>
        <end position="28"/>
    </location>
</feature>
<feature type="compositionally biased region" description="Basic residues" evidence="7">
    <location>
        <begin position="75"/>
        <end position="85"/>
    </location>
</feature>
<evidence type="ECO:0000313" key="9">
    <source>
        <dbReference type="Proteomes" id="UP000299084"/>
    </source>
</evidence>
<protein>
    <submittedName>
        <fullName evidence="8">U4/U6.U5 tri-snRNP-associated protein 1</fullName>
    </submittedName>
</protein>
<name>A0A5N4BY83_CAMDR</name>
<evidence type="ECO:0000256" key="4">
    <source>
        <dbReference type="ARBA" id="ARBA00023187"/>
    </source>
</evidence>
<feature type="compositionally biased region" description="Acidic residues" evidence="7">
    <location>
        <begin position="215"/>
        <end position="229"/>
    </location>
</feature>
<evidence type="ECO:0000256" key="3">
    <source>
        <dbReference type="ARBA" id="ARBA00022664"/>
    </source>
</evidence>
<dbReference type="PANTHER" id="PTHR14152:SF5">
    <property type="entry name" value="U4_U6.U5 TRI-SNRNP-ASSOCIATED PROTEIN 1"/>
    <property type="match status" value="1"/>
</dbReference>
<dbReference type="Proteomes" id="UP000299084">
    <property type="component" value="Unassembled WGS sequence"/>
</dbReference>
<feature type="region of interest" description="Disordered" evidence="7">
    <location>
        <begin position="472"/>
        <end position="609"/>
    </location>
</feature>
<keyword evidence="9" id="KW-1185">Reference proteome</keyword>